<feature type="transmembrane region" description="Helical" evidence="2">
    <location>
        <begin position="184"/>
        <end position="203"/>
    </location>
</feature>
<feature type="region of interest" description="Disordered" evidence="1">
    <location>
        <begin position="531"/>
        <end position="602"/>
    </location>
</feature>
<feature type="transmembrane region" description="Helical" evidence="2">
    <location>
        <begin position="251"/>
        <end position="269"/>
    </location>
</feature>
<dbReference type="OrthoDB" id="2564696at2759"/>
<dbReference type="HOGENOM" id="CLU_333999_0_0_1"/>
<feature type="compositionally biased region" description="Polar residues" evidence="1">
    <location>
        <begin position="534"/>
        <end position="554"/>
    </location>
</feature>
<evidence type="ECO:0000256" key="1">
    <source>
        <dbReference type="SAM" id="MobiDB-lite"/>
    </source>
</evidence>
<keyword evidence="2" id="KW-1133">Transmembrane helix</keyword>
<feature type="compositionally biased region" description="Basic and acidic residues" evidence="1">
    <location>
        <begin position="388"/>
        <end position="398"/>
    </location>
</feature>
<feature type="transmembrane region" description="Helical" evidence="2">
    <location>
        <begin position="102"/>
        <end position="127"/>
    </location>
</feature>
<feature type="compositionally biased region" description="Polar residues" evidence="1">
    <location>
        <begin position="427"/>
        <end position="462"/>
    </location>
</feature>
<proteinExistence type="predicted"/>
<feature type="compositionally biased region" description="Low complexity" evidence="1">
    <location>
        <begin position="766"/>
        <end position="778"/>
    </location>
</feature>
<feature type="compositionally biased region" description="Polar residues" evidence="1">
    <location>
        <begin position="399"/>
        <end position="419"/>
    </location>
</feature>
<dbReference type="OMA" id="PRHIRTG"/>
<evidence type="ECO:0000313" key="3">
    <source>
        <dbReference type="EMBL" id="EJU01832.1"/>
    </source>
</evidence>
<dbReference type="STRING" id="1858805.M5G7I2"/>
<evidence type="ECO:0000256" key="2">
    <source>
        <dbReference type="SAM" id="Phobius"/>
    </source>
</evidence>
<feature type="region of interest" description="Disordered" evidence="1">
    <location>
        <begin position="735"/>
        <end position="855"/>
    </location>
</feature>
<feature type="region of interest" description="Disordered" evidence="1">
    <location>
        <begin position="364"/>
        <end position="489"/>
    </location>
</feature>
<reference evidence="3 4" key="1">
    <citation type="journal article" date="2012" name="Science">
        <title>The Paleozoic origin of enzymatic lignin decomposition reconstructed from 31 fungal genomes.</title>
        <authorList>
            <person name="Floudas D."/>
            <person name="Binder M."/>
            <person name="Riley R."/>
            <person name="Barry K."/>
            <person name="Blanchette R.A."/>
            <person name="Henrissat B."/>
            <person name="Martinez A.T."/>
            <person name="Otillar R."/>
            <person name="Spatafora J.W."/>
            <person name="Yadav J.S."/>
            <person name="Aerts A."/>
            <person name="Benoit I."/>
            <person name="Boyd A."/>
            <person name="Carlson A."/>
            <person name="Copeland A."/>
            <person name="Coutinho P.M."/>
            <person name="de Vries R.P."/>
            <person name="Ferreira P."/>
            <person name="Findley K."/>
            <person name="Foster B."/>
            <person name="Gaskell J."/>
            <person name="Glotzer D."/>
            <person name="Gorecki P."/>
            <person name="Heitman J."/>
            <person name="Hesse C."/>
            <person name="Hori C."/>
            <person name="Igarashi K."/>
            <person name="Jurgens J.A."/>
            <person name="Kallen N."/>
            <person name="Kersten P."/>
            <person name="Kohler A."/>
            <person name="Kuees U."/>
            <person name="Kumar T.K.A."/>
            <person name="Kuo A."/>
            <person name="LaButti K."/>
            <person name="Larrondo L.F."/>
            <person name="Lindquist E."/>
            <person name="Ling A."/>
            <person name="Lombard V."/>
            <person name="Lucas S."/>
            <person name="Lundell T."/>
            <person name="Martin R."/>
            <person name="McLaughlin D.J."/>
            <person name="Morgenstern I."/>
            <person name="Morin E."/>
            <person name="Murat C."/>
            <person name="Nagy L.G."/>
            <person name="Nolan M."/>
            <person name="Ohm R.A."/>
            <person name="Patyshakuliyeva A."/>
            <person name="Rokas A."/>
            <person name="Ruiz-Duenas F.J."/>
            <person name="Sabat G."/>
            <person name="Salamov A."/>
            <person name="Samejima M."/>
            <person name="Schmutz J."/>
            <person name="Slot J.C."/>
            <person name="St John F."/>
            <person name="Stenlid J."/>
            <person name="Sun H."/>
            <person name="Sun S."/>
            <person name="Syed K."/>
            <person name="Tsang A."/>
            <person name="Wiebenga A."/>
            <person name="Young D."/>
            <person name="Pisabarro A."/>
            <person name="Eastwood D.C."/>
            <person name="Martin F."/>
            <person name="Cullen D."/>
            <person name="Grigoriev I.V."/>
            <person name="Hibbett D.S."/>
        </authorList>
    </citation>
    <scope>NUCLEOTIDE SEQUENCE [LARGE SCALE GENOMIC DNA]</scope>
    <source>
        <strain evidence="3 4">DJM-731 SS1</strain>
    </source>
</reference>
<feature type="transmembrane region" description="Helical" evidence="2">
    <location>
        <begin position="139"/>
        <end position="164"/>
    </location>
</feature>
<dbReference type="GeneID" id="63683565"/>
<sequence length="855" mass="91243">MHPTLSAFAPFSGVPGVLLADKDPGASSLLADMPFIGLASIGIAMLLFLVTTRRLTRSSGVLILSIHTAFLGAIMDIANVIVQANTTSVSRMFPLIVAREVFLAISHASKFFYVWLLSGQSIAALIYGGNSFPASWARWGLGGTVANGTLLVLSAGIGLTQLIWRAGFLFQLTNYLVLYDLDTILEIATTGLLLAKLTLNIWFSPPFTPMKAAKAYAPLVFATLLGLSGPIGNLLGFMWSDTPYGRLLEAIQLYLYALYALVLSFYASVKKESSRKTEKSPTQQRRPSALTIPSFRDISEPPSATLPYSYPSPAPLMQTYAEPVAYARPDAKRWSTTERLSQWVSERAVLSPTGAGKAWIDLERGHKRERSSMDQTIRAPVRAVAPSSDKRHIRDNAPSRKTTLDSQTSGPARKPSTSSQGGGASVTVVSPTNGDRMTLSRSNSSKNRSPIATETTGSNANRDSALPSAPRGIIGGTNGTRTKPSVLGRPTISRIQSISSMRSPSPSTDLSVALREQDERDRTVAEILQARDSMPSQYALSPHSNSYRSGTSSVSLSNFPSPPPMPMPVASSSKQIVPKPLQLPNLSITQQSDRKGKSRKKSEDIIVDDVLFTLAPPNWKRNIDKKGDSYASAASSTVMKRDQYDSSAQWDITSFIGGVVSPGAESAYSPSLLSAGPPGRREYSAPYPSAVASSALLSPAQSVMESEDNAQILEVKHTHPIMRIMPTLPEKAIAMKAKEKSPSRGGSLDTADKTVENPVSILPDTRSSSGSPSREGSPQLMPAKAAGPGKTSPFPTRPLAGLGSLSTQIRAGSPGGAEMLEASSTAFEKPRPAPSPVSTTTSPVSRPTQPPSGFI</sequence>
<protein>
    <submittedName>
        <fullName evidence="3">Uncharacterized protein</fullName>
    </submittedName>
</protein>
<feature type="transmembrane region" description="Helical" evidence="2">
    <location>
        <begin position="30"/>
        <end position="49"/>
    </location>
</feature>
<evidence type="ECO:0000313" key="4">
    <source>
        <dbReference type="Proteomes" id="UP000030653"/>
    </source>
</evidence>
<accession>M5G7I2</accession>
<dbReference type="EMBL" id="JH795863">
    <property type="protein sequence ID" value="EJU01832.1"/>
    <property type="molecule type" value="Genomic_DNA"/>
</dbReference>
<keyword evidence="2" id="KW-0472">Membrane</keyword>
<gene>
    <name evidence="3" type="ORF">DACRYDRAFT_107566</name>
</gene>
<feature type="compositionally biased region" description="Low complexity" evidence="1">
    <location>
        <begin position="836"/>
        <end position="847"/>
    </location>
</feature>
<name>M5G7I2_DACPD</name>
<keyword evidence="4" id="KW-1185">Reference proteome</keyword>
<dbReference type="AlphaFoldDB" id="M5G7I2"/>
<feature type="transmembrane region" description="Helical" evidence="2">
    <location>
        <begin position="215"/>
        <end position="239"/>
    </location>
</feature>
<dbReference type="RefSeq" id="XP_040628729.1">
    <property type="nucleotide sequence ID" value="XM_040768503.1"/>
</dbReference>
<feature type="transmembrane region" description="Helical" evidence="2">
    <location>
        <begin position="61"/>
        <end position="82"/>
    </location>
</feature>
<keyword evidence="2" id="KW-0812">Transmembrane</keyword>
<organism evidence="3 4">
    <name type="scientific">Dacryopinax primogenitus (strain DJM 731)</name>
    <name type="common">Brown rot fungus</name>
    <dbReference type="NCBI Taxonomy" id="1858805"/>
    <lineage>
        <taxon>Eukaryota</taxon>
        <taxon>Fungi</taxon>
        <taxon>Dikarya</taxon>
        <taxon>Basidiomycota</taxon>
        <taxon>Agaricomycotina</taxon>
        <taxon>Dacrymycetes</taxon>
        <taxon>Dacrymycetales</taxon>
        <taxon>Dacrymycetaceae</taxon>
        <taxon>Dacryopinax</taxon>
    </lineage>
</organism>
<dbReference type="Proteomes" id="UP000030653">
    <property type="component" value="Unassembled WGS sequence"/>
</dbReference>